<dbReference type="GO" id="GO:0005886">
    <property type="term" value="C:plasma membrane"/>
    <property type="evidence" value="ECO:0007669"/>
    <property type="project" value="UniProtKB-SubCell"/>
</dbReference>
<evidence type="ECO:0000256" key="1">
    <source>
        <dbReference type="ARBA" id="ARBA00003394"/>
    </source>
</evidence>
<comment type="function">
    <text evidence="1 11">Involved in lipopolysaccharide (LPS) biosynthesis. Catalyzes the transfer of 3-deoxy-D-manno-octulosonate (Kdo) residue(s) from CMP-Kdo to lipid IV(A), the tetraacyldisaccharide-1,4'-bisphosphate precursor of lipid A.</text>
</comment>
<protein>
    <recommendedName>
        <fullName evidence="5 11">3-deoxy-D-manno-octulosonic acid transferase</fullName>
        <shortName evidence="11">Kdo transferase</shortName>
        <ecNumber evidence="4 11">2.4.99.12</ecNumber>
    </recommendedName>
    <alternativeName>
        <fullName evidence="7 11">Lipid IV(A) 3-deoxy-D-manno-octulosonic acid transferase</fullName>
    </alternativeName>
</protein>
<evidence type="ECO:0000256" key="5">
    <source>
        <dbReference type="ARBA" id="ARBA00019077"/>
    </source>
</evidence>
<keyword evidence="11" id="KW-1003">Cell membrane</keyword>
<evidence type="ECO:0000256" key="2">
    <source>
        <dbReference type="ARBA" id="ARBA00004713"/>
    </source>
</evidence>
<dbReference type="Proteomes" id="UP000563524">
    <property type="component" value="Unassembled WGS sequence"/>
</dbReference>
<dbReference type="PANTHER" id="PTHR42755">
    <property type="entry name" value="3-DEOXY-MANNO-OCTULOSONATE CYTIDYLYLTRANSFERASE"/>
    <property type="match status" value="1"/>
</dbReference>
<dbReference type="Pfam" id="PF04413">
    <property type="entry name" value="Glycos_transf_N"/>
    <property type="match status" value="1"/>
</dbReference>
<comment type="caution">
    <text evidence="13">The sequence shown here is derived from an EMBL/GenBank/DDBJ whole genome shotgun (WGS) entry which is preliminary data.</text>
</comment>
<dbReference type="UniPathway" id="UPA00958"/>
<dbReference type="GO" id="GO:0043842">
    <property type="term" value="F:Kdo transferase activity"/>
    <property type="evidence" value="ECO:0007669"/>
    <property type="project" value="UniProtKB-EC"/>
</dbReference>
<dbReference type="EMBL" id="JACHOB010000006">
    <property type="protein sequence ID" value="MBB4660099.1"/>
    <property type="molecule type" value="Genomic_DNA"/>
</dbReference>
<keyword evidence="13" id="KW-0328">Glycosyltransferase</keyword>
<feature type="domain" description="3-deoxy-D-manno-octulosonic-acid transferase N-terminal" evidence="12">
    <location>
        <begin position="39"/>
        <end position="213"/>
    </location>
</feature>
<evidence type="ECO:0000256" key="8">
    <source>
        <dbReference type="ARBA" id="ARBA00049183"/>
    </source>
</evidence>
<proteinExistence type="inferred from homology"/>
<evidence type="ECO:0000256" key="6">
    <source>
        <dbReference type="ARBA" id="ARBA00022679"/>
    </source>
</evidence>
<evidence type="ECO:0000256" key="7">
    <source>
        <dbReference type="ARBA" id="ARBA00031445"/>
    </source>
</evidence>
<dbReference type="PANTHER" id="PTHR42755:SF1">
    <property type="entry name" value="3-DEOXY-D-MANNO-OCTULOSONIC ACID TRANSFERASE, MITOCHONDRIAL-RELATED"/>
    <property type="match status" value="1"/>
</dbReference>
<feature type="site" description="Transition state stabilizer" evidence="10">
    <location>
        <position position="212"/>
    </location>
</feature>
<reference evidence="13 14" key="1">
    <citation type="submission" date="2020-08" db="EMBL/GenBank/DDBJ databases">
        <title>Genomic Encyclopedia of Type Strains, Phase IV (KMG-IV): sequencing the most valuable type-strain genomes for metagenomic binning, comparative biology and taxonomic classification.</title>
        <authorList>
            <person name="Goeker M."/>
        </authorList>
    </citation>
    <scope>NUCLEOTIDE SEQUENCE [LARGE SCALE GENOMIC DNA]</scope>
    <source>
        <strain evidence="13 14">DSM 102850</strain>
    </source>
</reference>
<accession>A0A840I5H0</accession>
<evidence type="ECO:0000256" key="3">
    <source>
        <dbReference type="ARBA" id="ARBA00006380"/>
    </source>
</evidence>
<evidence type="ECO:0000313" key="13">
    <source>
        <dbReference type="EMBL" id="MBB4660099.1"/>
    </source>
</evidence>
<dbReference type="GO" id="GO:0009245">
    <property type="term" value="P:lipid A biosynthetic process"/>
    <property type="evidence" value="ECO:0007669"/>
    <property type="project" value="TreeGrafter"/>
</dbReference>
<evidence type="ECO:0000256" key="9">
    <source>
        <dbReference type="PIRSR" id="PIRSR639901-1"/>
    </source>
</evidence>
<evidence type="ECO:0000313" key="14">
    <source>
        <dbReference type="Proteomes" id="UP000563524"/>
    </source>
</evidence>
<dbReference type="Gene3D" id="3.40.50.11720">
    <property type="entry name" value="3-Deoxy-D-manno-octulosonic-acid transferase, N-terminal domain"/>
    <property type="match status" value="1"/>
</dbReference>
<keyword evidence="11" id="KW-0448">Lipopolysaccharide biosynthesis</keyword>
<dbReference type="RefSeq" id="WP_221401043.1">
    <property type="nucleotide sequence ID" value="NZ_JACHOB010000006.1"/>
</dbReference>
<comment type="subcellular location">
    <subcellularLocation>
        <location evidence="11">Cell membrane</location>
    </subcellularLocation>
</comment>
<dbReference type="InterPro" id="IPR039901">
    <property type="entry name" value="Kdotransferase"/>
</dbReference>
<comment type="catalytic activity">
    <reaction evidence="8 11">
        <text>lipid IVA (E. coli) + CMP-3-deoxy-beta-D-manno-octulosonate = alpha-Kdo-(2-&gt;6)-lipid IVA (E. coli) + CMP + H(+)</text>
        <dbReference type="Rhea" id="RHEA:28066"/>
        <dbReference type="ChEBI" id="CHEBI:15378"/>
        <dbReference type="ChEBI" id="CHEBI:58603"/>
        <dbReference type="ChEBI" id="CHEBI:60364"/>
        <dbReference type="ChEBI" id="CHEBI:60377"/>
        <dbReference type="ChEBI" id="CHEBI:85987"/>
        <dbReference type="EC" id="2.4.99.12"/>
    </reaction>
</comment>
<dbReference type="SUPFAM" id="SSF53756">
    <property type="entry name" value="UDP-Glycosyltransferase/glycogen phosphorylase"/>
    <property type="match status" value="1"/>
</dbReference>
<keyword evidence="11" id="KW-0472">Membrane</keyword>
<organism evidence="13 14">
    <name type="scientific">Parvularcula dongshanensis</name>
    <dbReference type="NCBI Taxonomy" id="1173995"/>
    <lineage>
        <taxon>Bacteria</taxon>
        <taxon>Pseudomonadati</taxon>
        <taxon>Pseudomonadota</taxon>
        <taxon>Alphaproteobacteria</taxon>
        <taxon>Parvularculales</taxon>
        <taxon>Parvularculaceae</taxon>
        <taxon>Parvularcula</taxon>
    </lineage>
</organism>
<keyword evidence="6 11" id="KW-0808">Transferase</keyword>
<evidence type="ECO:0000256" key="10">
    <source>
        <dbReference type="PIRSR" id="PIRSR639901-2"/>
    </source>
</evidence>
<feature type="active site" description="Proton acceptor" evidence="9">
    <location>
        <position position="66"/>
    </location>
</feature>
<evidence type="ECO:0000256" key="4">
    <source>
        <dbReference type="ARBA" id="ARBA00012621"/>
    </source>
</evidence>
<sequence>MTPEPFSLRAYRAATSLMRPVADAILDRRLKAGKEDPDRIGERRGVPGRPRPDGPLLWIHGASVGESLSVLPLIERLRVLRPEAGILVTTGTVTSARLMAERLPPGAFHQYAPIDHPAFVGAFLDAWRPDAGLFVESELWPGLIGAAQARQVPLALVNGRMSPGAFHAWRKRPAVARALLSAFDVILGQDRANASRFAELSGREVRSFGNLKQAAPPLPADASKLHKLTEAVGGRPCWLAASTHPGEEEEVIDAHKRLSATMPDLLTIIAPRHPERGGSVDALVRGAGLSASRRSRSDLPGPEDAIYIADTLGELGLFYRICNVAFIGGSLIAVGGHNPLEPARLGCAILTGPKIFNFEETYAAMRGAGGSALVRNARDLSASLARLMNDPMTQNQMAQAAQEWSDGAASAVLDDITGALAPVLDRVPC</sequence>
<dbReference type="AlphaFoldDB" id="A0A840I5H0"/>
<dbReference type="Gene3D" id="3.40.50.2000">
    <property type="entry name" value="Glycogen Phosphorylase B"/>
    <property type="match status" value="1"/>
</dbReference>
<dbReference type="EC" id="2.4.99.12" evidence="4 11"/>
<comment type="similarity">
    <text evidence="3">Belongs to the glycosyltransferase group 1 family. Glycosyltransferase 30 subfamily.</text>
</comment>
<evidence type="ECO:0000259" key="12">
    <source>
        <dbReference type="Pfam" id="PF04413"/>
    </source>
</evidence>
<keyword evidence="14" id="KW-1185">Reference proteome</keyword>
<gene>
    <name evidence="13" type="ORF">GGQ59_002643</name>
</gene>
<name>A0A840I5H0_9PROT</name>
<comment type="pathway">
    <text evidence="2 11">Bacterial outer membrane biogenesis; LPS core biosynthesis.</text>
</comment>
<dbReference type="InterPro" id="IPR007507">
    <property type="entry name" value="Glycos_transf_N"/>
</dbReference>
<dbReference type="GO" id="GO:0009244">
    <property type="term" value="P:lipopolysaccharide core region biosynthetic process"/>
    <property type="evidence" value="ECO:0007669"/>
    <property type="project" value="UniProtKB-UniRule"/>
</dbReference>
<evidence type="ECO:0000256" key="11">
    <source>
        <dbReference type="RuleBase" id="RU365103"/>
    </source>
</evidence>
<feature type="site" description="Transition state stabilizer" evidence="10">
    <location>
        <position position="136"/>
    </location>
</feature>
<dbReference type="FunFam" id="3.40.50.2000:FF:000032">
    <property type="entry name" value="3-deoxy-D-manno-octulosonic acid transferase"/>
    <property type="match status" value="1"/>
</dbReference>
<dbReference type="InterPro" id="IPR038107">
    <property type="entry name" value="Glycos_transf_N_sf"/>
</dbReference>